<sequence>MSRNLILLTLLKHAGYIHGRIQFQKYVFLLEHNYHLNTGYSFIPFKYGPYCQALQEDLEDLIEYGYIFHIEEDRGDGEVIHRYQLTEYGEEYLLEHDIPEIYEQVIQDLCYDFKNYSIRQLIEYVYENYPEFIINSEIKTEYYKKYPPLKDFIPASSLQKSNPIITPSFTNWLDEELNLIKKQLNVKDSNDELEFEIDELVLSMFEIAYEDIYSVVEEISFNLIMEDFDESGSINTLLYYILDILESLLNALRENDLITVYTEITNIKTNLLMLKEKVALNKISLKSEITRKLGEFIDDTRYLIDSIDKVILL</sequence>
<reference evidence="1" key="1">
    <citation type="journal article" date="2022" name="Nat. Microbiol.">
        <title>Unique mobile elements and scalable gene flow at the prokaryote-eukaryote boundary revealed by circularized Asgard archaea genomes.</title>
        <authorList>
            <person name="Wu F."/>
            <person name="Speth D.R."/>
            <person name="Philosof A."/>
            <person name="Cremiere A."/>
            <person name="Narayanan A."/>
            <person name="Barco R.A."/>
            <person name="Connon S.A."/>
            <person name="Amend J.P."/>
            <person name="Antoshechkin I.A."/>
            <person name="Orphan V.J."/>
        </authorList>
    </citation>
    <scope>NUCLEOTIDE SEQUENCE</scope>
    <source>
        <strain evidence="1">PM71</strain>
    </source>
</reference>
<proteinExistence type="predicted"/>
<name>A0A9Y1BIW1_9ARCH</name>
<dbReference type="AlphaFoldDB" id="A0A9Y1BIW1"/>
<dbReference type="Proteomes" id="UP001201020">
    <property type="component" value="Chromosome"/>
</dbReference>
<gene>
    <name evidence="1" type="ORF">K9W45_08530</name>
</gene>
<protein>
    <recommendedName>
        <fullName evidence="2">Antitoxin SocA-like Panacea domain-containing protein</fullName>
    </recommendedName>
</protein>
<accession>A0A9Y1BIW1</accession>
<evidence type="ECO:0000313" key="1">
    <source>
        <dbReference type="EMBL" id="UJG39893.1"/>
    </source>
</evidence>
<dbReference type="EMBL" id="CP084166">
    <property type="protein sequence ID" value="UJG39893.1"/>
    <property type="molecule type" value="Genomic_DNA"/>
</dbReference>
<organism evidence="1">
    <name type="scientific">Candidatus Heimdallarchaeum aukensis</name>
    <dbReference type="NCBI Taxonomy" id="2876573"/>
    <lineage>
        <taxon>Archaea</taxon>
        <taxon>Promethearchaeati</taxon>
        <taxon>Candidatus Heimdallarchaeota</taxon>
        <taxon>Candidatus Heimdallarchaeia (ex Rinke et al. 2021) (nom. nud.)</taxon>
        <taxon>Candidatus Heimdallarchaeales</taxon>
        <taxon>Candidatus Heimdallarchaeaceae</taxon>
        <taxon>Candidatus Heimdallarchaeum</taxon>
    </lineage>
</organism>
<evidence type="ECO:0008006" key="2">
    <source>
        <dbReference type="Google" id="ProtNLM"/>
    </source>
</evidence>